<protein>
    <recommendedName>
        <fullName evidence="6">28S ribosomal protein S11, mitochondrial</fullName>
    </recommendedName>
</protein>
<proteinExistence type="inferred from homology"/>
<evidence type="ECO:0000256" key="3">
    <source>
        <dbReference type="ARBA" id="ARBA00023274"/>
    </source>
</evidence>
<dbReference type="AlphaFoldDB" id="A0AAV2HMQ4"/>
<dbReference type="GO" id="GO:0006412">
    <property type="term" value="P:translation"/>
    <property type="evidence" value="ECO:0007669"/>
    <property type="project" value="InterPro"/>
</dbReference>
<evidence type="ECO:0000256" key="1">
    <source>
        <dbReference type="ARBA" id="ARBA00006194"/>
    </source>
</evidence>
<dbReference type="Proteomes" id="UP001497497">
    <property type="component" value="Unassembled WGS sequence"/>
</dbReference>
<comment type="caution">
    <text evidence="4">The sequence shown here is derived from an EMBL/GenBank/DDBJ whole genome shotgun (WGS) entry which is preliminary data.</text>
</comment>
<dbReference type="Gene3D" id="3.30.420.80">
    <property type="entry name" value="Ribosomal protein S11"/>
    <property type="match status" value="1"/>
</dbReference>
<dbReference type="PANTHER" id="PTHR11759">
    <property type="entry name" value="40S RIBOSOMAL PROTEIN S14/30S RIBOSOMAL PROTEIN S11"/>
    <property type="match status" value="1"/>
</dbReference>
<dbReference type="Pfam" id="PF00411">
    <property type="entry name" value="Ribosomal_S11"/>
    <property type="match status" value="1"/>
</dbReference>
<keyword evidence="5" id="KW-1185">Reference proteome</keyword>
<evidence type="ECO:0000313" key="4">
    <source>
        <dbReference type="EMBL" id="CAL1535323.1"/>
    </source>
</evidence>
<keyword evidence="2" id="KW-0689">Ribosomal protein</keyword>
<reference evidence="4 5" key="1">
    <citation type="submission" date="2024-04" db="EMBL/GenBank/DDBJ databases">
        <authorList>
            <consortium name="Genoscope - CEA"/>
            <person name="William W."/>
        </authorList>
    </citation>
    <scope>NUCLEOTIDE SEQUENCE [LARGE SCALE GENOMIC DNA]</scope>
</reference>
<evidence type="ECO:0000256" key="2">
    <source>
        <dbReference type="ARBA" id="ARBA00022980"/>
    </source>
</evidence>
<sequence length="212" mass="22879">MLKYIYQRLPFTCFIRRSPDKFVLKLNLLSAKPFATTPAACGGYKRYDKLNDSIRQLVSQKDVAGSPDAPILEYDKTYGTTSFPTLETHSCSFNGIKYTDIPIVHIKATSNNTILSVTNADGLVLAVQSAGTVGFTNAKKGTNVAAQAAAIALASDAKRKDVDTVRVCVRGIGAGRLPAIKALQLSGLNIVSITDTTRLAFNGNRPKKARRL</sequence>
<dbReference type="HAMAP" id="MF_01310">
    <property type="entry name" value="Ribosomal_uS11"/>
    <property type="match status" value="1"/>
</dbReference>
<comment type="similarity">
    <text evidence="1">Belongs to the universal ribosomal protein uS11 family.</text>
</comment>
<dbReference type="InterPro" id="IPR001971">
    <property type="entry name" value="Ribosomal_uS11"/>
</dbReference>
<dbReference type="GO" id="GO:1990904">
    <property type="term" value="C:ribonucleoprotein complex"/>
    <property type="evidence" value="ECO:0007669"/>
    <property type="project" value="UniProtKB-KW"/>
</dbReference>
<dbReference type="EMBL" id="CAXITT010000198">
    <property type="protein sequence ID" value="CAL1535323.1"/>
    <property type="molecule type" value="Genomic_DNA"/>
</dbReference>
<accession>A0AAV2HMQ4</accession>
<evidence type="ECO:0008006" key="6">
    <source>
        <dbReference type="Google" id="ProtNLM"/>
    </source>
</evidence>
<dbReference type="InterPro" id="IPR036967">
    <property type="entry name" value="Ribosomal_uS11_sf"/>
</dbReference>
<organism evidence="4 5">
    <name type="scientific">Lymnaea stagnalis</name>
    <name type="common">Great pond snail</name>
    <name type="synonym">Helix stagnalis</name>
    <dbReference type="NCBI Taxonomy" id="6523"/>
    <lineage>
        <taxon>Eukaryota</taxon>
        <taxon>Metazoa</taxon>
        <taxon>Spiralia</taxon>
        <taxon>Lophotrochozoa</taxon>
        <taxon>Mollusca</taxon>
        <taxon>Gastropoda</taxon>
        <taxon>Heterobranchia</taxon>
        <taxon>Euthyneura</taxon>
        <taxon>Panpulmonata</taxon>
        <taxon>Hygrophila</taxon>
        <taxon>Lymnaeoidea</taxon>
        <taxon>Lymnaeidae</taxon>
        <taxon>Lymnaea</taxon>
    </lineage>
</organism>
<name>A0AAV2HMQ4_LYMST</name>
<dbReference type="GO" id="GO:0003735">
    <property type="term" value="F:structural constituent of ribosome"/>
    <property type="evidence" value="ECO:0007669"/>
    <property type="project" value="InterPro"/>
</dbReference>
<dbReference type="GO" id="GO:0005840">
    <property type="term" value="C:ribosome"/>
    <property type="evidence" value="ECO:0007669"/>
    <property type="project" value="UniProtKB-KW"/>
</dbReference>
<gene>
    <name evidence="4" type="ORF">GSLYS_00009283001</name>
</gene>
<evidence type="ECO:0000313" key="5">
    <source>
        <dbReference type="Proteomes" id="UP001497497"/>
    </source>
</evidence>
<dbReference type="NCBIfam" id="NF003698">
    <property type="entry name" value="PRK05309.1"/>
    <property type="match status" value="1"/>
</dbReference>
<dbReference type="SUPFAM" id="SSF53137">
    <property type="entry name" value="Translational machinery components"/>
    <property type="match status" value="1"/>
</dbReference>
<keyword evidence="3" id="KW-0687">Ribonucleoprotein</keyword>